<feature type="domain" description="F-box" evidence="1">
    <location>
        <begin position="67"/>
        <end position="117"/>
    </location>
</feature>
<protein>
    <recommendedName>
        <fullName evidence="1">F-box domain-containing protein</fullName>
    </recommendedName>
</protein>
<evidence type="ECO:0000313" key="2">
    <source>
        <dbReference type="EMBL" id="KAJ7196761.1"/>
    </source>
</evidence>
<reference evidence="2" key="1">
    <citation type="submission" date="2023-03" db="EMBL/GenBank/DDBJ databases">
        <title>Massive genome expansion in bonnet fungi (Mycena s.s.) driven by repeated elements and novel gene families across ecological guilds.</title>
        <authorList>
            <consortium name="Lawrence Berkeley National Laboratory"/>
            <person name="Harder C.B."/>
            <person name="Miyauchi S."/>
            <person name="Viragh M."/>
            <person name="Kuo A."/>
            <person name="Thoen E."/>
            <person name="Andreopoulos B."/>
            <person name="Lu D."/>
            <person name="Skrede I."/>
            <person name="Drula E."/>
            <person name="Henrissat B."/>
            <person name="Morin E."/>
            <person name="Kohler A."/>
            <person name="Barry K."/>
            <person name="LaButti K."/>
            <person name="Morin E."/>
            <person name="Salamov A."/>
            <person name="Lipzen A."/>
            <person name="Mereny Z."/>
            <person name="Hegedus B."/>
            <person name="Baldrian P."/>
            <person name="Stursova M."/>
            <person name="Weitz H."/>
            <person name="Taylor A."/>
            <person name="Grigoriev I.V."/>
            <person name="Nagy L.G."/>
            <person name="Martin F."/>
            <person name="Kauserud H."/>
        </authorList>
    </citation>
    <scope>NUCLEOTIDE SEQUENCE</scope>
    <source>
        <strain evidence="2">9144</strain>
    </source>
</reference>
<dbReference type="AlphaFoldDB" id="A0AAD6Y4W4"/>
<evidence type="ECO:0000313" key="3">
    <source>
        <dbReference type="Proteomes" id="UP001219525"/>
    </source>
</evidence>
<evidence type="ECO:0000259" key="1">
    <source>
        <dbReference type="PROSITE" id="PS50181"/>
    </source>
</evidence>
<gene>
    <name evidence="2" type="ORF">GGX14DRAFT_326958</name>
</gene>
<accession>A0AAD6Y4W4</accession>
<dbReference type="PROSITE" id="PS50181">
    <property type="entry name" value="FBOX"/>
    <property type="match status" value="1"/>
</dbReference>
<dbReference type="Proteomes" id="UP001219525">
    <property type="component" value="Unassembled WGS sequence"/>
</dbReference>
<dbReference type="InterPro" id="IPR036047">
    <property type="entry name" value="F-box-like_dom_sf"/>
</dbReference>
<keyword evidence="3" id="KW-1185">Reference proteome</keyword>
<dbReference type="InterPro" id="IPR001810">
    <property type="entry name" value="F-box_dom"/>
</dbReference>
<dbReference type="Gene3D" id="1.20.1280.50">
    <property type="match status" value="1"/>
</dbReference>
<sequence>SPCPELLVTNSIPSDVQINEIQCFIGSAEAKISIIDDQIAQMQRTLDRLGSRRVQLQDLVQSHRSVVSTIRRLPTDILGEIFSHASRSPVHSPEALSRLVGVCQRWRTIALASPLLW</sequence>
<feature type="non-terminal residue" evidence="2">
    <location>
        <position position="1"/>
    </location>
</feature>
<feature type="non-terminal residue" evidence="2">
    <location>
        <position position="117"/>
    </location>
</feature>
<dbReference type="Pfam" id="PF12937">
    <property type="entry name" value="F-box-like"/>
    <property type="match status" value="1"/>
</dbReference>
<name>A0AAD6Y4W4_9AGAR</name>
<organism evidence="2 3">
    <name type="scientific">Mycena pura</name>
    <dbReference type="NCBI Taxonomy" id="153505"/>
    <lineage>
        <taxon>Eukaryota</taxon>
        <taxon>Fungi</taxon>
        <taxon>Dikarya</taxon>
        <taxon>Basidiomycota</taxon>
        <taxon>Agaricomycotina</taxon>
        <taxon>Agaricomycetes</taxon>
        <taxon>Agaricomycetidae</taxon>
        <taxon>Agaricales</taxon>
        <taxon>Marasmiineae</taxon>
        <taxon>Mycenaceae</taxon>
        <taxon>Mycena</taxon>
    </lineage>
</organism>
<proteinExistence type="predicted"/>
<dbReference type="EMBL" id="JARJCW010000081">
    <property type="protein sequence ID" value="KAJ7196761.1"/>
    <property type="molecule type" value="Genomic_DNA"/>
</dbReference>
<dbReference type="SUPFAM" id="SSF81383">
    <property type="entry name" value="F-box domain"/>
    <property type="match status" value="1"/>
</dbReference>
<comment type="caution">
    <text evidence="2">The sequence shown here is derived from an EMBL/GenBank/DDBJ whole genome shotgun (WGS) entry which is preliminary data.</text>
</comment>